<evidence type="ECO:0000313" key="3">
    <source>
        <dbReference type="Proteomes" id="UP000662259"/>
    </source>
</evidence>
<protein>
    <submittedName>
        <fullName evidence="2">Uncharacterized protein</fullName>
    </submittedName>
</protein>
<dbReference type="Proteomes" id="UP000662259">
    <property type="component" value="Unassembled WGS sequence"/>
</dbReference>
<dbReference type="EMBL" id="WIEZ01000017">
    <property type="protein sequence ID" value="NKM48640.1"/>
    <property type="molecule type" value="Genomic_DNA"/>
</dbReference>
<sequence length="106" mass="11686">MRRETLPSTIFHPLYKRFLEAPCLFRGAFHDGLRWSISAAQTKIDWVSAVLMHFSTPDAGNFKSIRAKPCPQSGPSPISGPTCSQDFRQSGRSPRPAGFPPAIDQG</sequence>
<feature type="region of interest" description="Disordered" evidence="1">
    <location>
        <begin position="63"/>
        <end position="106"/>
    </location>
</feature>
<reference evidence="2" key="1">
    <citation type="submission" date="2019-10" db="EMBL/GenBank/DDBJ databases">
        <title>Rhizobium leguminosarum symbiovar viciae collection.</title>
        <authorList>
            <person name="Boivin S."/>
            <person name="Lepetit M."/>
        </authorList>
    </citation>
    <scope>NUCLEOTIDE SEQUENCE</scope>
    <source>
        <strain evidence="2">L143</strain>
    </source>
</reference>
<organism evidence="2 3">
    <name type="scientific">Rhizobium leguminosarum bv. viciae</name>
    <dbReference type="NCBI Taxonomy" id="387"/>
    <lineage>
        <taxon>Bacteria</taxon>
        <taxon>Pseudomonadati</taxon>
        <taxon>Pseudomonadota</taxon>
        <taxon>Alphaproteobacteria</taxon>
        <taxon>Hyphomicrobiales</taxon>
        <taxon>Rhizobiaceae</taxon>
        <taxon>Rhizobium/Agrobacterium group</taxon>
        <taxon>Rhizobium</taxon>
    </lineage>
</organism>
<dbReference type="AlphaFoldDB" id="A0A8I2GXX7"/>
<proteinExistence type="predicted"/>
<evidence type="ECO:0000256" key="1">
    <source>
        <dbReference type="SAM" id="MobiDB-lite"/>
    </source>
</evidence>
<gene>
    <name evidence="2" type="ORF">GFL91_27485</name>
</gene>
<comment type="caution">
    <text evidence="2">The sequence shown here is derived from an EMBL/GenBank/DDBJ whole genome shotgun (WGS) entry which is preliminary data.</text>
</comment>
<evidence type="ECO:0000313" key="2">
    <source>
        <dbReference type="EMBL" id="NKM48640.1"/>
    </source>
</evidence>
<name>A0A8I2GXX7_RHILV</name>
<accession>A0A8I2GXX7</accession>
<feature type="compositionally biased region" description="Polar residues" evidence="1">
    <location>
        <begin position="73"/>
        <end position="92"/>
    </location>
</feature>